<protein>
    <recommendedName>
        <fullName evidence="2">Sialate O-acetylesterase domain-containing protein</fullName>
    </recommendedName>
</protein>
<dbReference type="OrthoDB" id="42638at2759"/>
<dbReference type="AlphaFoldDB" id="A0A0R0FHQ3"/>
<dbReference type="STRING" id="3847.A0A0R0FHQ3"/>
<organism evidence="3">
    <name type="scientific">Glycine max</name>
    <name type="common">Soybean</name>
    <name type="synonym">Glycine hispida</name>
    <dbReference type="NCBI Taxonomy" id="3847"/>
    <lineage>
        <taxon>Eukaryota</taxon>
        <taxon>Viridiplantae</taxon>
        <taxon>Streptophyta</taxon>
        <taxon>Embryophyta</taxon>
        <taxon>Tracheophyta</taxon>
        <taxon>Spermatophyta</taxon>
        <taxon>Magnoliopsida</taxon>
        <taxon>eudicotyledons</taxon>
        <taxon>Gunneridae</taxon>
        <taxon>Pentapetalae</taxon>
        <taxon>rosids</taxon>
        <taxon>fabids</taxon>
        <taxon>Fabales</taxon>
        <taxon>Fabaceae</taxon>
        <taxon>Papilionoideae</taxon>
        <taxon>50 kb inversion clade</taxon>
        <taxon>NPAAA clade</taxon>
        <taxon>indigoferoid/millettioid clade</taxon>
        <taxon>Phaseoleae</taxon>
        <taxon>Glycine</taxon>
        <taxon>Glycine subgen. Soja</taxon>
    </lineage>
</organism>
<keyword evidence="1" id="KW-0378">Hydrolase</keyword>
<dbReference type="PANTHER" id="PTHR31988:SF13">
    <property type="entry name" value="CARBOHYDRATE ESTERASE PLANT-LIKE PROTEIN"/>
    <property type="match status" value="1"/>
</dbReference>
<reference evidence="3 4" key="1">
    <citation type="journal article" date="2010" name="Nature">
        <title>Genome sequence of the palaeopolyploid soybean.</title>
        <authorList>
            <person name="Schmutz J."/>
            <person name="Cannon S.B."/>
            <person name="Schlueter J."/>
            <person name="Ma J."/>
            <person name="Mitros T."/>
            <person name="Nelson W."/>
            <person name="Hyten D.L."/>
            <person name="Song Q."/>
            <person name="Thelen J.J."/>
            <person name="Cheng J."/>
            <person name="Xu D."/>
            <person name="Hellsten U."/>
            <person name="May G.D."/>
            <person name="Yu Y."/>
            <person name="Sakurai T."/>
            <person name="Umezawa T."/>
            <person name="Bhattacharyya M.K."/>
            <person name="Sandhu D."/>
            <person name="Valliyodan B."/>
            <person name="Lindquist E."/>
            <person name="Peto M."/>
            <person name="Grant D."/>
            <person name="Shu S."/>
            <person name="Goodstein D."/>
            <person name="Barry K."/>
            <person name="Futrell-Griggs M."/>
            <person name="Abernathy B."/>
            <person name="Du J."/>
            <person name="Tian Z."/>
            <person name="Zhu L."/>
            <person name="Gill N."/>
            <person name="Joshi T."/>
            <person name="Libault M."/>
            <person name="Sethuraman A."/>
            <person name="Zhang X.-C."/>
            <person name="Shinozaki K."/>
            <person name="Nguyen H.T."/>
            <person name="Wing R.A."/>
            <person name="Cregan P."/>
            <person name="Specht J."/>
            <person name="Grimwood J."/>
            <person name="Rokhsar D."/>
            <person name="Stacey G."/>
            <person name="Shoemaker R.C."/>
            <person name="Jackson S.A."/>
        </authorList>
    </citation>
    <scope>NUCLEOTIDE SEQUENCE [LARGE SCALE GENOMIC DNA]</scope>
    <source>
        <strain evidence="4">cv. Williams 82</strain>
        <tissue evidence="3">Callus</tissue>
    </source>
</reference>
<dbReference type="InParanoid" id="A0A0R0FHQ3"/>
<accession>A0A0R0FHQ3</accession>
<dbReference type="Proteomes" id="UP000008827">
    <property type="component" value="Chromosome 17"/>
</dbReference>
<evidence type="ECO:0000313" key="5">
    <source>
        <dbReference type="Proteomes" id="UP000008827"/>
    </source>
</evidence>
<dbReference type="InterPro" id="IPR005181">
    <property type="entry name" value="SASA"/>
</dbReference>
<sequence>MFFFVRFGSSCNRGGLGAVSKDIFVLAGQSNMAGPGGVFGGKWEGNAPAECRPSPWVLRRSAGLEWEEAREPLHEDNDVAKTCGVGPGMAFANEVVKARGGCV</sequence>
<name>A0A0R0FHQ3_SOYBN</name>
<dbReference type="PANTHER" id="PTHR31988">
    <property type="entry name" value="ESTERASE, PUTATIVE (DUF303)-RELATED"/>
    <property type="match status" value="1"/>
</dbReference>
<dbReference type="EnsemblPlants" id="KRH05622">
    <property type="protein sequence ID" value="KRH05622"/>
    <property type="gene ID" value="GLYMA_17G238000"/>
</dbReference>
<dbReference type="EMBL" id="CM000850">
    <property type="protein sequence ID" value="KRH05622.1"/>
    <property type="molecule type" value="Genomic_DNA"/>
</dbReference>
<evidence type="ECO:0000313" key="3">
    <source>
        <dbReference type="EMBL" id="KRH05622.1"/>
    </source>
</evidence>
<proteinExistence type="predicted"/>
<dbReference type="Gene3D" id="3.40.50.1110">
    <property type="entry name" value="SGNH hydrolase"/>
    <property type="match status" value="1"/>
</dbReference>
<dbReference type="SMR" id="A0A0R0FHQ3"/>
<feature type="domain" description="Sialate O-acetylesterase" evidence="2">
    <location>
        <begin position="21"/>
        <end position="98"/>
    </location>
</feature>
<dbReference type="SUPFAM" id="SSF52266">
    <property type="entry name" value="SGNH hydrolase"/>
    <property type="match status" value="1"/>
</dbReference>
<keyword evidence="5" id="KW-1185">Reference proteome</keyword>
<evidence type="ECO:0000259" key="2">
    <source>
        <dbReference type="Pfam" id="PF03629"/>
    </source>
</evidence>
<reference evidence="3" key="3">
    <citation type="submission" date="2018-07" db="EMBL/GenBank/DDBJ databases">
        <title>WGS assembly of Glycine max.</title>
        <authorList>
            <person name="Schmutz J."/>
            <person name="Cannon S."/>
            <person name="Schlueter J."/>
            <person name="Ma J."/>
            <person name="Mitros T."/>
            <person name="Nelson W."/>
            <person name="Hyten D."/>
            <person name="Song Q."/>
            <person name="Thelen J."/>
            <person name="Cheng J."/>
            <person name="Xu D."/>
            <person name="Hellsten U."/>
            <person name="May G."/>
            <person name="Yu Y."/>
            <person name="Sakurai T."/>
            <person name="Umezawa T."/>
            <person name="Bhattacharyya M."/>
            <person name="Sandhu D."/>
            <person name="Valliyodan B."/>
            <person name="Lindquist E."/>
            <person name="Peto M."/>
            <person name="Grant D."/>
            <person name="Shu S."/>
            <person name="Goodstein D."/>
            <person name="Barry K."/>
            <person name="Futrell-Griggs M."/>
            <person name="Abernathy B."/>
            <person name="Du J."/>
            <person name="Tian Z."/>
            <person name="Zhu L."/>
            <person name="Gill N."/>
            <person name="Joshi T."/>
            <person name="Libault M."/>
            <person name="Sethuraman A."/>
            <person name="Zhang X."/>
            <person name="Shinozaki K."/>
            <person name="Nguyen H."/>
            <person name="Wing R."/>
            <person name="Cregan P."/>
            <person name="Specht J."/>
            <person name="Grimwood J."/>
            <person name="Rokhsar D."/>
            <person name="Stacey G."/>
            <person name="Shoemaker R."/>
            <person name="Jackson S."/>
        </authorList>
    </citation>
    <scope>NUCLEOTIDE SEQUENCE</scope>
    <source>
        <tissue evidence="3">Callus</tissue>
    </source>
</reference>
<dbReference type="Gramene" id="KRH05622">
    <property type="protein sequence ID" value="KRH05622"/>
    <property type="gene ID" value="GLYMA_17G238000"/>
</dbReference>
<dbReference type="InterPro" id="IPR036514">
    <property type="entry name" value="SGNH_hydro_sf"/>
</dbReference>
<gene>
    <name evidence="3" type="ORF">GLYMA_17G238000</name>
</gene>
<dbReference type="GO" id="GO:0016787">
    <property type="term" value="F:hydrolase activity"/>
    <property type="evidence" value="ECO:0007669"/>
    <property type="project" value="UniProtKB-KW"/>
</dbReference>
<dbReference type="Pfam" id="PF03629">
    <property type="entry name" value="SASA"/>
    <property type="match status" value="1"/>
</dbReference>
<evidence type="ECO:0000313" key="4">
    <source>
        <dbReference type="EnsemblPlants" id="KRH05622"/>
    </source>
</evidence>
<dbReference type="InterPro" id="IPR052940">
    <property type="entry name" value="Carb_Esterase_6"/>
</dbReference>
<reference evidence="4" key="2">
    <citation type="submission" date="2018-02" db="UniProtKB">
        <authorList>
            <consortium name="EnsemblPlants"/>
        </authorList>
    </citation>
    <scope>IDENTIFICATION</scope>
    <source>
        <strain evidence="4">Williams 82</strain>
    </source>
</reference>
<dbReference type="OMA" id="DKVWDGY"/>
<evidence type="ECO:0000256" key="1">
    <source>
        <dbReference type="ARBA" id="ARBA00022801"/>
    </source>
</evidence>